<evidence type="ECO:0000313" key="1">
    <source>
        <dbReference type="EMBL" id="KAF2837534.1"/>
    </source>
</evidence>
<sequence>MNPTLATLTTMSNIFTWFLPQCVLIRHKTNGHIHIGGTDDAEGDKDSVQLGCTNGETRVVAVKDGLKGCAAVLISVSLSEKIGLVAQYDRTVAKLKAKIEKL</sequence>
<comment type="caution">
    <text evidence="1">The sequence shown here is derived from an EMBL/GenBank/DDBJ whole genome shotgun (WGS) entry which is preliminary data.</text>
</comment>
<reference evidence="1" key="1">
    <citation type="journal article" date="2020" name="Stud. Mycol.">
        <title>101 Dothideomycetes genomes: a test case for predicting lifestyles and emergence of pathogens.</title>
        <authorList>
            <person name="Haridas S."/>
            <person name="Albert R."/>
            <person name="Binder M."/>
            <person name="Bloem J."/>
            <person name="Labutti K."/>
            <person name="Salamov A."/>
            <person name="Andreopoulos B."/>
            <person name="Baker S."/>
            <person name="Barry K."/>
            <person name="Bills G."/>
            <person name="Bluhm B."/>
            <person name="Cannon C."/>
            <person name="Castanera R."/>
            <person name="Culley D."/>
            <person name="Daum C."/>
            <person name="Ezra D."/>
            <person name="Gonzalez J."/>
            <person name="Henrissat B."/>
            <person name="Kuo A."/>
            <person name="Liang C."/>
            <person name="Lipzen A."/>
            <person name="Lutzoni F."/>
            <person name="Magnuson J."/>
            <person name="Mondo S."/>
            <person name="Nolan M."/>
            <person name="Ohm R."/>
            <person name="Pangilinan J."/>
            <person name="Park H.-J."/>
            <person name="Ramirez L."/>
            <person name="Alfaro M."/>
            <person name="Sun H."/>
            <person name="Tritt A."/>
            <person name="Yoshinaga Y."/>
            <person name="Zwiers L.-H."/>
            <person name="Turgeon B."/>
            <person name="Goodwin S."/>
            <person name="Spatafora J."/>
            <person name="Crous P."/>
            <person name="Grigoriev I."/>
        </authorList>
    </citation>
    <scope>NUCLEOTIDE SEQUENCE</scope>
    <source>
        <strain evidence="1">CBS 101060</strain>
    </source>
</reference>
<dbReference type="Proteomes" id="UP000799429">
    <property type="component" value="Unassembled WGS sequence"/>
</dbReference>
<keyword evidence="2" id="KW-1185">Reference proteome</keyword>
<protein>
    <submittedName>
        <fullName evidence="1">Uncharacterized protein</fullName>
    </submittedName>
</protein>
<gene>
    <name evidence="1" type="ORF">M501DRAFT_995482</name>
</gene>
<accession>A0A9P4S7K7</accession>
<name>A0A9P4S7K7_9PEZI</name>
<evidence type="ECO:0000313" key="2">
    <source>
        <dbReference type="Proteomes" id="UP000799429"/>
    </source>
</evidence>
<proteinExistence type="predicted"/>
<dbReference type="AlphaFoldDB" id="A0A9P4S7K7"/>
<feature type="non-terminal residue" evidence="1">
    <location>
        <position position="102"/>
    </location>
</feature>
<dbReference type="EMBL" id="MU006099">
    <property type="protein sequence ID" value="KAF2837534.1"/>
    <property type="molecule type" value="Genomic_DNA"/>
</dbReference>
<organism evidence="1 2">
    <name type="scientific">Patellaria atrata CBS 101060</name>
    <dbReference type="NCBI Taxonomy" id="1346257"/>
    <lineage>
        <taxon>Eukaryota</taxon>
        <taxon>Fungi</taxon>
        <taxon>Dikarya</taxon>
        <taxon>Ascomycota</taxon>
        <taxon>Pezizomycotina</taxon>
        <taxon>Dothideomycetes</taxon>
        <taxon>Dothideomycetes incertae sedis</taxon>
        <taxon>Patellariales</taxon>
        <taxon>Patellariaceae</taxon>
        <taxon>Patellaria</taxon>
    </lineage>
</organism>